<reference evidence="7 8" key="1">
    <citation type="submission" date="2020-02" db="EMBL/GenBank/DDBJ databases">
        <title>Sequencing the genomes of 1000 actinobacteria strains.</title>
        <authorList>
            <person name="Klenk H.-P."/>
        </authorList>
    </citation>
    <scope>NUCLEOTIDE SEQUENCE [LARGE SCALE GENOMIC DNA]</scope>
    <source>
        <strain evidence="7 8">DSM 27960</strain>
    </source>
</reference>
<evidence type="ECO:0000256" key="4">
    <source>
        <dbReference type="ARBA" id="ARBA00023136"/>
    </source>
</evidence>
<keyword evidence="3 5" id="KW-1133">Transmembrane helix</keyword>
<keyword evidence="8" id="KW-1185">Reference proteome</keyword>
<feature type="transmembrane region" description="Helical" evidence="5">
    <location>
        <begin position="237"/>
        <end position="256"/>
    </location>
</feature>
<dbReference type="RefSeq" id="WP_167150876.1">
    <property type="nucleotide sequence ID" value="NZ_JAAMOX010000002.1"/>
</dbReference>
<feature type="transmembrane region" description="Helical" evidence="5">
    <location>
        <begin position="204"/>
        <end position="225"/>
    </location>
</feature>
<feature type="transmembrane region" description="Helical" evidence="5">
    <location>
        <begin position="325"/>
        <end position="346"/>
    </location>
</feature>
<dbReference type="Pfam" id="PF12698">
    <property type="entry name" value="ABC2_membrane_3"/>
    <property type="match status" value="1"/>
</dbReference>
<accession>A0A7X5R2L9</accession>
<organism evidence="7 8">
    <name type="scientific">Lysinibacter cavernae</name>
    <dbReference type="NCBI Taxonomy" id="1640652"/>
    <lineage>
        <taxon>Bacteria</taxon>
        <taxon>Bacillati</taxon>
        <taxon>Actinomycetota</taxon>
        <taxon>Actinomycetes</taxon>
        <taxon>Micrococcales</taxon>
        <taxon>Microbacteriaceae</taxon>
        <taxon>Lysinibacter</taxon>
    </lineage>
</organism>
<evidence type="ECO:0000256" key="1">
    <source>
        <dbReference type="ARBA" id="ARBA00004141"/>
    </source>
</evidence>
<dbReference type="EMBL" id="JAAMOX010000002">
    <property type="protein sequence ID" value="NIH54509.1"/>
    <property type="molecule type" value="Genomic_DNA"/>
</dbReference>
<evidence type="ECO:0000256" key="2">
    <source>
        <dbReference type="ARBA" id="ARBA00022692"/>
    </source>
</evidence>
<dbReference type="PANTHER" id="PTHR43471">
    <property type="entry name" value="ABC TRANSPORTER PERMEASE"/>
    <property type="match status" value="1"/>
</dbReference>
<evidence type="ECO:0000313" key="8">
    <source>
        <dbReference type="Proteomes" id="UP000541033"/>
    </source>
</evidence>
<evidence type="ECO:0000259" key="6">
    <source>
        <dbReference type="Pfam" id="PF12698"/>
    </source>
</evidence>
<comment type="caution">
    <text evidence="7">The sequence shown here is derived from an EMBL/GenBank/DDBJ whole genome shotgun (WGS) entry which is preliminary data.</text>
</comment>
<feature type="transmembrane region" description="Helical" evidence="5">
    <location>
        <begin position="28"/>
        <end position="49"/>
    </location>
</feature>
<keyword evidence="2 5" id="KW-0812">Transmembrane</keyword>
<keyword evidence="4 5" id="KW-0472">Membrane</keyword>
<proteinExistence type="predicted"/>
<protein>
    <submittedName>
        <fullName evidence="7">ABC-2 type transport system permease protein</fullName>
    </submittedName>
</protein>
<sequence length="367" mass="38945">MSRTTPTLASTTWLVAEREIMVRLRSKAFLISTGILFAIILASILIGGFTSQNEPEATAVAVTTETEEIAAQNPSFDATVVDSVDAAKKLVTDGDVEAAIVPDSATDNPLGFKILGDDAAPTGVVNALSVSPPVDILNPASTDWFLLYIVSIAFGIVFMISASTFGGVIAQSVVEEKQTRVVEILMSAVPVRALMAGKIIGNSILAFCQIAVIAALSIIGLTVTGQGELLDAIGMPIVWFVIFFTIGFVLLAAMYAAAASMVSRQEDVGSVTTPVMMLIMIPYVLVIMFNTNDLVMTIMSYVPFSAAVGMPVRLFAGTVEWWEPIVSLVILVLSTLAMIAIGSRIYQGSLLRTSGRVKLKEALTAQK</sequence>
<dbReference type="InterPro" id="IPR013525">
    <property type="entry name" value="ABC2_TM"/>
</dbReference>
<gene>
    <name evidence="7" type="ORF">FHX76_002405</name>
</gene>
<dbReference type="Proteomes" id="UP000541033">
    <property type="component" value="Unassembled WGS sequence"/>
</dbReference>
<evidence type="ECO:0000256" key="3">
    <source>
        <dbReference type="ARBA" id="ARBA00022989"/>
    </source>
</evidence>
<evidence type="ECO:0000313" key="7">
    <source>
        <dbReference type="EMBL" id="NIH54509.1"/>
    </source>
</evidence>
<comment type="subcellular location">
    <subcellularLocation>
        <location evidence="1">Membrane</location>
        <topology evidence="1">Multi-pass membrane protein</topology>
    </subcellularLocation>
</comment>
<evidence type="ECO:0000256" key="5">
    <source>
        <dbReference type="SAM" id="Phobius"/>
    </source>
</evidence>
<dbReference type="PANTHER" id="PTHR43471:SF3">
    <property type="entry name" value="ABC TRANSPORTER PERMEASE PROTEIN NATB"/>
    <property type="match status" value="1"/>
</dbReference>
<dbReference type="GO" id="GO:0016020">
    <property type="term" value="C:membrane"/>
    <property type="evidence" value="ECO:0007669"/>
    <property type="project" value="UniProtKB-SubCell"/>
</dbReference>
<feature type="domain" description="ABC-2 type transporter transmembrane" evidence="6">
    <location>
        <begin position="27"/>
        <end position="342"/>
    </location>
</feature>
<dbReference type="GO" id="GO:0140359">
    <property type="term" value="F:ABC-type transporter activity"/>
    <property type="evidence" value="ECO:0007669"/>
    <property type="project" value="InterPro"/>
</dbReference>
<dbReference type="AlphaFoldDB" id="A0A7X5R2L9"/>
<name>A0A7X5R2L9_9MICO</name>
<feature type="transmembrane region" description="Helical" evidence="5">
    <location>
        <begin position="268"/>
        <end position="289"/>
    </location>
</feature>
<feature type="transmembrane region" description="Helical" evidence="5">
    <location>
        <begin position="145"/>
        <end position="170"/>
    </location>
</feature>